<comment type="caution">
    <text evidence="1">The sequence shown here is derived from an EMBL/GenBank/DDBJ whole genome shotgun (WGS) entry which is preliminary data.</text>
</comment>
<dbReference type="EMBL" id="WOWK01000001">
    <property type="protein sequence ID" value="KAF0332123.1"/>
    <property type="molecule type" value="Genomic_DNA"/>
</dbReference>
<gene>
    <name evidence="1" type="ORF">GQ607_000139</name>
</gene>
<sequence>MAKRKRHGGESKPLPLSAPLLVCSSASSAFPCCPPPQNFDSVAATAPGPKTKPAAKAKRPGATSWTLWTGAWTDQRNVVPWSLHFHTTLSPSLHNRLSASPIPLNPPLFYPMCFNVQTAKSKTITTTLFFKPKSGHRPSVCMYPTRRAQMRVCA</sequence>
<name>A0A8H3ZU82_9PEZI</name>
<evidence type="ECO:0000313" key="1">
    <source>
        <dbReference type="EMBL" id="KAF0332123.1"/>
    </source>
</evidence>
<dbReference type="AlphaFoldDB" id="A0A8H3ZU82"/>
<keyword evidence="2" id="KW-1185">Reference proteome</keyword>
<protein>
    <submittedName>
        <fullName evidence="1">Uncharacterized protein</fullName>
    </submittedName>
</protein>
<dbReference type="Proteomes" id="UP000434172">
    <property type="component" value="Unassembled WGS sequence"/>
</dbReference>
<accession>A0A8H3ZU82</accession>
<organism evidence="1 2">
    <name type="scientific">Colletotrichum asianum</name>
    <dbReference type="NCBI Taxonomy" id="702518"/>
    <lineage>
        <taxon>Eukaryota</taxon>
        <taxon>Fungi</taxon>
        <taxon>Dikarya</taxon>
        <taxon>Ascomycota</taxon>
        <taxon>Pezizomycotina</taxon>
        <taxon>Sordariomycetes</taxon>
        <taxon>Hypocreomycetidae</taxon>
        <taxon>Glomerellales</taxon>
        <taxon>Glomerellaceae</taxon>
        <taxon>Colletotrichum</taxon>
        <taxon>Colletotrichum gloeosporioides species complex</taxon>
    </lineage>
</organism>
<reference evidence="1 2" key="1">
    <citation type="submission" date="2019-12" db="EMBL/GenBank/DDBJ databases">
        <title>A genome sequence resource for the geographically widespread anthracnose pathogen Colletotrichum asianum.</title>
        <authorList>
            <person name="Meng Y."/>
        </authorList>
    </citation>
    <scope>NUCLEOTIDE SEQUENCE [LARGE SCALE GENOMIC DNA]</scope>
    <source>
        <strain evidence="1 2">ICMP 18580</strain>
    </source>
</reference>
<proteinExistence type="predicted"/>
<evidence type="ECO:0000313" key="2">
    <source>
        <dbReference type="Proteomes" id="UP000434172"/>
    </source>
</evidence>